<proteinExistence type="predicted"/>
<gene>
    <name evidence="1" type="ORF">M8818_002561</name>
</gene>
<dbReference type="Proteomes" id="UP001320706">
    <property type="component" value="Unassembled WGS sequence"/>
</dbReference>
<name>A0ACC3SGA3_9PEZI</name>
<accession>A0ACC3SGA3</accession>
<reference evidence="1" key="1">
    <citation type="submission" date="2024-02" db="EMBL/GenBank/DDBJ databases">
        <title>Metagenome Assembled Genome of Zalaria obscura JY119.</title>
        <authorList>
            <person name="Vighnesh L."/>
            <person name="Jagadeeshwari U."/>
            <person name="Venkata Ramana C."/>
            <person name="Sasikala C."/>
        </authorList>
    </citation>
    <scope>NUCLEOTIDE SEQUENCE</scope>
    <source>
        <strain evidence="1">JY119</strain>
    </source>
</reference>
<organism evidence="1 2">
    <name type="scientific">Zalaria obscura</name>
    <dbReference type="NCBI Taxonomy" id="2024903"/>
    <lineage>
        <taxon>Eukaryota</taxon>
        <taxon>Fungi</taxon>
        <taxon>Dikarya</taxon>
        <taxon>Ascomycota</taxon>
        <taxon>Pezizomycotina</taxon>
        <taxon>Dothideomycetes</taxon>
        <taxon>Dothideomycetidae</taxon>
        <taxon>Dothideales</taxon>
        <taxon>Zalariaceae</taxon>
        <taxon>Zalaria</taxon>
    </lineage>
</organism>
<sequence length="398" mass="44645">MSYCDVNSAYRPGYGRAYLDGTISALPDALWSSRRDSFLEFSQQRSHDSPTPSCPSQSSTDASTWSPPPGTPWVTTERRVCRTPESIRDDCYSHDSHLLRGLNPSMSGLSVSGSCVALEQVQGYPDAVPDSYSTEDDYAPDTVHECYSYQATTYEAEHHYAPTFGYECSHASEIAVQQPATQMIPVHGQDEPSASPPPSEQKRQRRKSQQPSLMPGPTQNKVIKRPSPTRRNRTGSFLTTPPSVRRDSVTSQLSSAFPCPLAPYGCTSSFGTKNEWKRHVNTQHLRLDLWRCDQCPERDNGPNEFNRKDLFVQHLRRMHVKSSELPRQGLSPNKKPRCKAIKTEDADSELLDAEQRCHISLRQAPMPSARQCYSAGSPMQSQQAPPRDRSGDRFMFKA</sequence>
<evidence type="ECO:0000313" key="2">
    <source>
        <dbReference type="Proteomes" id="UP001320706"/>
    </source>
</evidence>
<evidence type="ECO:0000313" key="1">
    <source>
        <dbReference type="EMBL" id="KAK8213263.1"/>
    </source>
</evidence>
<comment type="caution">
    <text evidence="1">The sequence shown here is derived from an EMBL/GenBank/DDBJ whole genome shotgun (WGS) entry which is preliminary data.</text>
</comment>
<keyword evidence="2" id="KW-1185">Reference proteome</keyword>
<dbReference type="EMBL" id="JAMKPW020000011">
    <property type="protein sequence ID" value="KAK8213263.1"/>
    <property type="molecule type" value="Genomic_DNA"/>
</dbReference>
<protein>
    <submittedName>
        <fullName evidence="1">Uncharacterized protein</fullName>
    </submittedName>
</protein>